<comment type="caution">
    <text evidence="1">The sequence shown here is derived from an EMBL/GenBank/DDBJ whole genome shotgun (WGS) entry which is preliminary data.</text>
</comment>
<gene>
    <name evidence="1" type="ORF">RF11_12578</name>
</gene>
<dbReference type="Proteomes" id="UP000031668">
    <property type="component" value="Unassembled WGS sequence"/>
</dbReference>
<evidence type="ECO:0000313" key="2">
    <source>
        <dbReference type="Proteomes" id="UP000031668"/>
    </source>
</evidence>
<sequence>MAIRITSPTGWNLYVKQLNIVFEPEIKNPFLSVSDLGDAGHLAFFKAQDHRFNELHFYGNFMVAFEQLLSNGIHECVFIVDNVRFYKNQSGPDHAAREWPHGNIPSTLLAFPPPIEKFIL</sequence>
<proteinExistence type="predicted"/>
<organism evidence="1 2">
    <name type="scientific">Thelohanellus kitauei</name>
    <name type="common">Myxosporean</name>
    <dbReference type="NCBI Taxonomy" id="669202"/>
    <lineage>
        <taxon>Eukaryota</taxon>
        <taxon>Metazoa</taxon>
        <taxon>Cnidaria</taxon>
        <taxon>Myxozoa</taxon>
        <taxon>Myxosporea</taxon>
        <taxon>Bivalvulida</taxon>
        <taxon>Platysporina</taxon>
        <taxon>Myxobolidae</taxon>
        <taxon>Thelohanellus</taxon>
    </lineage>
</organism>
<reference evidence="1 2" key="1">
    <citation type="journal article" date="2014" name="Genome Biol. Evol.">
        <title>The genome of the myxosporean Thelohanellus kitauei shows adaptations to nutrient acquisition within its fish host.</title>
        <authorList>
            <person name="Yang Y."/>
            <person name="Xiong J."/>
            <person name="Zhou Z."/>
            <person name="Huo F."/>
            <person name="Miao W."/>
            <person name="Ran C."/>
            <person name="Liu Y."/>
            <person name="Zhang J."/>
            <person name="Feng J."/>
            <person name="Wang M."/>
            <person name="Wang M."/>
            <person name="Wang L."/>
            <person name="Yao B."/>
        </authorList>
    </citation>
    <scope>NUCLEOTIDE SEQUENCE [LARGE SCALE GENOMIC DNA]</scope>
    <source>
        <strain evidence="1">Wuqing</strain>
    </source>
</reference>
<dbReference type="EMBL" id="JWZT01000327">
    <property type="protein sequence ID" value="KII74681.1"/>
    <property type="molecule type" value="Genomic_DNA"/>
</dbReference>
<evidence type="ECO:0000313" key="1">
    <source>
        <dbReference type="EMBL" id="KII74681.1"/>
    </source>
</evidence>
<keyword evidence="2" id="KW-1185">Reference proteome</keyword>
<dbReference type="AlphaFoldDB" id="A0A0C2N4Y2"/>
<accession>A0A0C2N4Y2</accession>
<protein>
    <submittedName>
        <fullName evidence="1">Uncharacterized protein</fullName>
    </submittedName>
</protein>
<name>A0A0C2N4Y2_THEKT</name>